<keyword evidence="2" id="KW-0722">Serine protease inhibitor</keyword>
<evidence type="ECO:0000259" key="5">
    <source>
        <dbReference type="PROSITE" id="PS50279"/>
    </source>
</evidence>
<dbReference type="FunFam" id="4.10.410.10:FF:000020">
    <property type="entry name" value="Collagen, type VI, alpha 3"/>
    <property type="match status" value="1"/>
</dbReference>
<proteinExistence type="predicted"/>
<dbReference type="GO" id="GO:0005615">
    <property type="term" value="C:extracellular space"/>
    <property type="evidence" value="ECO:0007669"/>
    <property type="project" value="TreeGrafter"/>
</dbReference>
<keyword evidence="4" id="KW-0732">Signal</keyword>
<accession>A0AAV5T7F3</accession>
<keyword evidence="1" id="KW-0646">Protease inhibitor</keyword>
<dbReference type="AlphaFoldDB" id="A0AAV5T7F3"/>
<feature type="chain" id="PRO_5043540268" description="BPTI/Kunitz inhibitor domain-containing protein" evidence="4">
    <location>
        <begin position="16"/>
        <end position="101"/>
    </location>
</feature>
<dbReference type="Pfam" id="PF00014">
    <property type="entry name" value="Kunitz_BPTI"/>
    <property type="match status" value="1"/>
</dbReference>
<protein>
    <recommendedName>
        <fullName evidence="5">BPTI/Kunitz inhibitor domain-containing protein</fullName>
    </recommendedName>
</protein>
<evidence type="ECO:0000256" key="4">
    <source>
        <dbReference type="SAM" id="SignalP"/>
    </source>
</evidence>
<dbReference type="Proteomes" id="UP001432027">
    <property type="component" value="Unassembled WGS sequence"/>
</dbReference>
<dbReference type="PANTHER" id="PTHR10083">
    <property type="entry name" value="KUNITZ-TYPE PROTEASE INHIBITOR-RELATED"/>
    <property type="match status" value="1"/>
</dbReference>
<dbReference type="PANTHER" id="PTHR10083:SF374">
    <property type="entry name" value="BPTI_KUNITZ INHIBITOR DOMAIN-CONTAINING PROTEIN"/>
    <property type="match status" value="1"/>
</dbReference>
<organism evidence="6 7">
    <name type="scientific">Pristionchus entomophagus</name>
    <dbReference type="NCBI Taxonomy" id="358040"/>
    <lineage>
        <taxon>Eukaryota</taxon>
        <taxon>Metazoa</taxon>
        <taxon>Ecdysozoa</taxon>
        <taxon>Nematoda</taxon>
        <taxon>Chromadorea</taxon>
        <taxon>Rhabditida</taxon>
        <taxon>Rhabditina</taxon>
        <taxon>Diplogasteromorpha</taxon>
        <taxon>Diplogasteroidea</taxon>
        <taxon>Neodiplogasteridae</taxon>
        <taxon>Pristionchus</taxon>
    </lineage>
</organism>
<evidence type="ECO:0000256" key="3">
    <source>
        <dbReference type="ARBA" id="ARBA00023157"/>
    </source>
</evidence>
<reference evidence="6" key="1">
    <citation type="submission" date="2023-10" db="EMBL/GenBank/DDBJ databases">
        <title>Genome assembly of Pristionchus species.</title>
        <authorList>
            <person name="Yoshida K."/>
            <person name="Sommer R.J."/>
        </authorList>
    </citation>
    <scope>NUCLEOTIDE SEQUENCE</scope>
    <source>
        <strain evidence="6">RS0144</strain>
    </source>
</reference>
<keyword evidence="7" id="KW-1185">Reference proteome</keyword>
<gene>
    <name evidence="6" type="ORF">PENTCL1PPCAC_13687</name>
</gene>
<evidence type="ECO:0000313" key="6">
    <source>
        <dbReference type="EMBL" id="GMS91512.1"/>
    </source>
</evidence>
<dbReference type="GO" id="GO:0004867">
    <property type="term" value="F:serine-type endopeptidase inhibitor activity"/>
    <property type="evidence" value="ECO:0007669"/>
    <property type="project" value="UniProtKB-KW"/>
</dbReference>
<evidence type="ECO:0000256" key="2">
    <source>
        <dbReference type="ARBA" id="ARBA00022900"/>
    </source>
</evidence>
<dbReference type="SMART" id="SM00131">
    <property type="entry name" value="KU"/>
    <property type="match status" value="1"/>
</dbReference>
<dbReference type="InterPro" id="IPR020901">
    <property type="entry name" value="Prtase_inh_Kunz-CS"/>
</dbReference>
<feature type="non-terminal residue" evidence="6">
    <location>
        <position position="101"/>
    </location>
</feature>
<comment type="caution">
    <text evidence="6">The sequence shown here is derived from an EMBL/GenBank/DDBJ whole genome shotgun (WGS) entry which is preliminary data.</text>
</comment>
<feature type="signal peptide" evidence="4">
    <location>
        <begin position="1"/>
        <end position="15"/>
    </location>
</feature>
<feature type="domain" description="BPTI/Kunitz inhibitor" evidence="5">
    <location>
        <begin position="31"/>
        <end position="81"/>
    </location>
</feature>
<name>A0AAV5T7F3_9BILA</name>
<evidence type="ECO:0000313" key="7">
    <source>
        <dbReference type="Proteomes" id="UP001432027"/>
    </source>
</evidence>
<dbReference type="EMBL" id="BTSX01000003">
    <property type="protein sequence ID" value="GMS91512.1"/>
    <property type="molecule type" value="Genomic_DNA"/>
</dbReference>
<dbReference type="PRINTS" id="PR00759">
    <property type="entry name" value="BASICPTASE"/>
</dbReference>
<dbReference type="SUPFAM" id="SSF57362">
    <property type="entry name" value="BPTI-like"/>
    <property type="match status" value="1"/>
</dbReference>
<dbReference type="CDD" id="cd00109">
    <property type="entry name" value="Kunitz-type"/>
    <property type="match status" value="1"/>
</dbReference>
<keyword evidence="3" id="KW-1015">Disulfide bond</keyword>
<feature type="non-terminal residue" evidence="6">
    <location>
        <position position="1"/>
    </location>
</feature>
<dbReference type="PROSITE" id="PS50279">
    <property type="entry name" value="BPTI_KUNITZ_2"/>
    <property type="match status" value="1"/>
</dbReference>
<sequence length="101" mass="11011">RSLLLIAAIAMVSMTDDYPSSILNTEAIDRCFLQSDSGLCLASKPSYYYNIERGVCVKFTYGGCGGNSNRFKQLEDCQTACGEAALAHPPILASNDRCYLQ</sequence>
<evidence type="ECO:0000256" key="1">
    <source>
        <dbReference type="ARBA" id="ARBA00022690"/>
    </source>
</evidence>
<dbReference type="InterPro" id="IPR002223">
    <property type="entry name" value="Kunitz_BPTI"/>
</dbReference>
<dbReference type="Gene3D" id="4.10.410.10">
    <property type="entry name" value="Pancreatic trypsin inhibitor Kunitz domain"/>
    <property type="match status" value="1"/>
</dbReference>
<dbReference type="InterPro" id="IPR036880">
    <property type="entry name" value="Kunitz_BPTI_sf"/>
</dbReference>
<dbReference type="InterPro" id="IPR050098">
    <property type="entry name" value="TFPI/VKTCI-like"/>
</dbReference>
<dbReference type="PROSITE" id="PS00280">
    <property type="entry name" value="BPTI_KUNITZ_1"/>
    <property type="match status" value="1"/>
</dbReference>